<name>A0A6A7AE31_9PLEO</name>
<organism evidence="1 2">
    <name type="scientific">Ophiobolus disseminans</name>
    <dbReference type="NCBI Taxonomy" id="1469910"/>
    <lineage>
        <taxon>Eukaryota</taxon>
        <taxon>Fungi</taxon>
        <taxon>Dikarya</taxon>
        <taxon>Ascomycota</taxon>
        <taxon>Pezizomycotina</taxon>
        <taxon>Dothideomycetes</taxon>
        <taxon>Pleosporomycetidae</taxon>
        <taxon>Pleosporales</taxon>
        <taxon>Pleosporineae</taxon>
        <taxon>Phaeosphaeriaceae</taxon>
        <taxon>Ophiobolus</taxon>
    </lineage>
</organism>
<evidence type="ECO:0000313" key="2">
    <source>
        <dbReference type="Proteomes" id="UP000799424"/>
    </source>
</evidence>
<gene>
    <name evidence="1" type="ORF">CC86DRAFT_282716</name>
</gene>
<sequence length="65" mass="7349">MFCELGELLKPKRRAIGAELLAAIQLVRLWIWAGFKIPSDTLEVATTDAEIEKEYGICRWSALVN</sequence>
<dbReference type="Proteomes" id="UP000799424">
    <property type="component" value="Unassembled WGS sequence"/>
</dbReference>
<evidence type="ECO:0000313" key="1">
    <source>
        <dbReference type="EMBL" id="KAF2830978.1"/>
    </source>
</evidence>
<protein>
    <submittedName>
        <fullName evidence="1">Uncharacterized protein</fullName>
    </submittedName>
</protein>
<dbReference type="OrthoDB" id="3944237at2759"/>
<keyword evidence="2" id="KW-1185">Reference proteome</keyword>
<proteinExistence type="predicted"/>
<dbReference type="AlphaFoldDB" id="A0A6A7AE31"/>
<reference evidence="1" key="1">
    <citation type="journal article" date="2020" name="Stud. Mycol.">
        <title>101 Dothideomycetes genomes: a test case for predicting lifestyles and emergence of pathogens.</title>
        <authorList>
            <person name="Haridas S."/>
            <person name="Albert R."/>
            <person name="Binder M."/>
            <person name="Bloem J."/>
            <person name="Labutti K."/>
            <person name="Salamov A."/>
            <person name="Andreopoulos B."/>
            <person name="Baker S."/>
            <person name="Barry K."/>
            <person name="Bills G."/>
            <person name="Bluhm B."/>
            <person name="Cannon C."/>
            <person name="Castanera R."/>
            <person name="Culley D."/>
            <person name="Daum C."/>
            <person name="Ezra D."/>
            <person name="Gonzalez J."/>
            <person name="Henrissat B."/>
            <person name="Kuo A."/>
            <person name="Liang C."/>
            <person name="Lipzen A."/>
            <person name="Lutzoni F."/>
            <person name="Magnuson J."/>
            <person name="Mondo S."/>
            <person name="Nolan M."/>
            <person name="Ohm R."/>
            <person name="Pangilinan J."/>
            <person name="Park H.-J."/>
            <person name="Ramirez L."/>
            <person name="Alfaro M."/>
            <person name="Sun H."/>
            <person name="Tritt A."/>
            <person name="Yoshinaga Y."/>
            <person name="Zwiers L.-H."/>
            <person name="Turgeon B."/>
            <person name="Goodwin S."/>
            <person name="Spatafora J."/>
            <person name="Crous P."/>
            <person name="Grigoriev I."/>
        </authorList>
    </citation>
    <scope>NUCLEOTIDE SEQUENCE</scope>
    <source>
        <strain evidence="1">CBS 113818</strain>
    </source>
</reference>
<accession>A0A6A7AE31</accession>
<dbReference type="EMBL" id="MU006218">
    <property type="protein sequence ID" value="KAF2830978.1"/>
    <property type="molecule type" value="Genomic_DNA"/>
</dbReference>